<evidence type="ECO:0008006" key="3">
    <source>
        <dbReference type="Google" id="ProtNLM"/>
    </source>
</evidence>
<dbReference type="Proteomes" id="UP000054248">
    <property type="component" value="Unassembled WGS sequence"/>
</dbReference>
<organism evidence="1 2">
    <name type="scientific">Tulasnella calospora MUT 4182</name>
    <dbReference type="NCBI Taxonomy" id="1051891"/>
    <lineage>
        <taxon>Eukaryota</taxon>
        <taxon>Fungi</taxon>
        <taxon>Dikarya</taxon>
        <taxon>Basidiomycota</taxon>
        <taxon>Agaricomycotina</taxon>
        <taxon>Agaricomycetes</taxon>
        <taxon>Cantharellales</taxon>
        <taxon>Tulasnellaceae</taxon>
        <taxon>Tulasnella</taxon>
    </lineage>
</organism>
<name>A0A0C3MDC9_9AGAM</name>
<dbReference type="EMBL" id="KN822960">
    <property type="protein sequence ID" value="KIO31777.1"/>
    <property type="molecule type" value="Genomic_DNA"/>
</dbReference>
<dbReference type="OrthoDB" id="3067012at2759"/>
<proteinExistence type="predicted"/>
<keyword evidence="2" id="KW-1185">Reference proteome</keyword>
<reference evidence="1 2" key="1">
    <citation type="submission" date="2014-04" db="EMBL/GenBank/DDBJ databases">
        <authorList>
            <consortium name="DOE Joint Genome Institute"/>
            <person name="Kuo A."/>
            <person name="Girlanda M."/>
            <person name="Perotto S."/>
            <person name="Kohler A."/>
            <person name="Nagy L.G."/>
            <person name="Floudas D."/>
            <person name="Copeland A."/>
            <person name="Barry K.W."/>
            <person name="Cichocki N."/>
            <person name="Veneault-Fourrey C."/>
            <person name="LaButti K."/>
            <person name="Lindquist E.A."/>
            <person name="Lipzen A."/>
            <person name="Lundell T."/>
            <person name="Morin E."/>
            <person name="Murat C."/>
            <person name="Sun H."/>
            <person name="Tunlid A."/>
            <person name="Henrissat B."/>
            <person name="Grigoriev I.V."/>
            <person name="Hibbett D.S."/>
            <person name="Martin F."/>
            <person name="Nordberg H.P."/>
            <person name="Cantor M.N."/>
            <person name="Hua S.X."/>
        </authorList>
    </citation>
    <scope>NUCLEOTIDE SEQUENCE [LARGE SCALE GENOMIC DNA]</scope>
    <source>
        <strain evidence="1 2">MUT 4182</strain>
    </source>
</reference>
<sequence length="93" mass="10721">MQVPRHLGKLELAAAALVSRTWTDVALDMLWEELESVHPLMALLRPVRRRVHGWDWDNGFPSGDWTRFVSYAKRVRSLSYSATTSEREGEIPN</sequence>
<dbReference type="HOGENOM" id="CLU_2401291_0_0_1"/>
<evidence type="ECO:0000313" key="2">
    <source>
        <dbReference type="Proteomes" id="UP000054248"/>
    </source>
</evidence>
<reference evidence="2" key="2">
    <citation type="submission" date="2015-01" db="EMBL/GenBank/DDBJ databases">
        <title>Evolutionary Origins and Diversification of the Mycorrhizal Mutualists.</title>
        <authorList>
            <consortium name="DOE Joint Genome Institute"/>
            <consortium name="Mycorrhizal Genomics Consortium"/>
            <person name="Kohler A."/>
            <person name="Kuo A."/>
            <person name="Nagy L.G."/>
            <person name="Floudas D."/>
            <person name="Copeland A."/>
            <person name="Barry K.W."/>
            <person name="Cichocki N."/>
            <person name="Veneault-Fourrey C."/>
            <person name="LaButti K."/>
            <person name="Lindquist E.A."/>
            <person name="Lipzen A."/>
            <person name="Lundell T."/>
            <person name="Morin E."/>
            <person name="Murat C."/>
            <person name="Riley R."/>
            <person name="Ohm R."/>
            <person name="Sun H."/>
            <person name="Tunlid A."/>
            <person name="Henrissat B."/>
            <person name="Grigoriev I.V."/>
            <person name="Hibbett D.S."/>
            <person name="Martin F."/>
        </authorList>
    </citation>
    <scope>NUCLEOTIDE SEQUENCE [LARGE SCALE GENOMIC DNA]</scope>
    <source>
        <strain evidence="2">MUT 4182</strain>
    </source>
</reference>
<evidence type="ECO:0000313" key="1">
    <source>
        <dbReference type="EMBL" id="KIO31777.1"/>
    </source>
</evidence>
<dbReference type="AlphaFoldDB" id="A0A0C3MDC9"/>
<protein>
    <recommendedName>
        <fullName evidence="3">F-box domain-containing protein</fullName>
    </recommendedName>
</protein>
<gene>
    <name evidence="1" type="ORF">M407DRAFT_19290</name>
</gene>
<accession>A0A0C3MDC9</accession>